<feature type="compositionally biased region" description="Low complexity" evidence="15">
    <location>
        <begin position="1191"/>
        <end position="1211"/>
    </location>
</feature>
<feature type="compositionally biased region" description="Polar residues" evidence="15">
    <location>
        <begin position="464"/>
        <end position="482"/>
    </location>
</feature>
<feature type="domain" description="RRM" evidence="18">
    <location>
        <begin position="782"/>
        <end position="863"/>
    </location>
</feature>
<evidence type="ECO:0000256" key="2">
    <source>
        <dbReference type="ARBA" id="ARBA00004613"/>
    </source>
</evidence>
<dbReference type="FunFam" id="3.30.70.330:FF:000374">
    <property type="entry name" value="Flowering time control protein FCA"/>
    <property type="match status" value="1"/>
</dbReference>
<feature type="domain" description="RRM" evidence="18">
    <location>
        <begin position="873"/>
        <end position="953"/>
    </location>
</feature>
<dbReference type="GO" id="GO:0003723">
    <property type="term" value="F:RNA binding"/>
    <property type="evidence" value="ECO:0007669"/>
    <property type="project" value="UniProtKB-UniRule"/>
</dbReference>
<feature type="region of interest" description="Disordered" evidence="15">
    <location>
        <begin position="392"/>
        <end position="439"/>
    </location>
</feature>
<feature type="compositionally biased region" description="Polar residues" evidence="15">
    <location>
        <begin position="1055"/>
        <end position="1074"/>
    </location>
</feature>
<dbReference type="EMBL" id="JAEFBJ010000012">
    <property type="protein sequence ID" value="KAG7547346.1"/>
    <property type="molecule type" value="Genomic_DNA"/>
</dbReference>
<dbReference type="InterPro" id="IPR001202">
    <property type="entry name" value="WW_dom"/>
</dbReference>
<evidence type="ECO:0000256" key="14">
    <source>
        <dbReference type="PROSITE-ProRule" id="PRU00176"/>
    </source>
</evidence>
<comment type="caution">
    <text evidence="19">The sequence shown here is derived from an EMBL/GenBank/DDBJ whole genome shotgun (WGS) entry which is preliminary data.</text>
</comment>
<dbReference type="PANTHER" id="PTHR24012">
    <property type="entry name" value="RNA BINDING PROTEIN"/>
    <property type="match status" value="1"/>
</dbReference>
<evidence type="ECO:0000256" key="6">
    <source>
        <dbReference type="ARBA" id="ARBA00022525"/>
    </source>
</evidence>
<evidence type="ECO:0000256" key="4">
    <source>
        <dbReference type="ARBA" id="ARBA00022471"/>
    </source>
</evidence>
<feature type="compositionally biased region" description="Polar residues" evidence="15">
    <location>
        <begin position="1138"/>
        <end position="1156"/>
    </location>
</feature>
<evidence type="ECO:0000256" key="11">
    <source>
        <dbReference type="ARBA" id="ARBA00023089"/>
    </source>
</evidence>
<protein>
    <recommendedName>
        <fullName evidence="13">Flowering time control protein FCA</fullName>
    </recommendedName>
</protein>
<evidence type="ECO:0000256" key="13">
    <source>
        <dbReference type="ARBA" id="ARBA00071861"/>
    </source>
</evidence>
<feature type="region of interest" description="Disordered" evidence="15">
    <location>
        <begin position="950"/>
        <end position="1163"/>
    </location>
</feature>
<dbReference type="GO" id="GO:0030154">
    <property type="term" value="P:cell differentiation"/>
    <property type="evidence" value="ECO:0007669"/>
    <property type="project" value="UniProtKB-KW"/>
</dbReference>
<comment type="similarity">
    <text evidence="3">Belongs to the plant self-incompatibility (S1) protein family.</text>
</comment>
<keyword evidence="9" id="KW-0221">Differentiation</keyword>
<keyword evidence="11" id="KW-0287">Flowering</keyword>
<evidence type="ECO:0000256" key="16">
    <source>
        <dbReference type="SAM" id="SignalP"/>
    </source>
</evidence>
<dbReference type="GO" id="GO:0060320">
    <property type="term" value="P:rejection of self pollen"/>
    <property type="evidence" value="ECO:0007669"/>
    <property type="project" value="UniProtKB-KW"/>
</dbReference>
<dbReference type="Pfam" id="PF14392">
    <property type="entry name" value="zf-CCHC_4"/>
    <property type="match status" value="1"/>
</dbReference>
<proteinExistence type="inferred from homology"/>
<evidence type="ECO:0000256" key="1">
    <source>
        <dbReference type="ARBA" id="ARBA00004123"/>
    </source>
</evidence>
<evidence type="ECO:0000256" key="9">
    <source>
        <dbReference type="ARBA" id="ARBA00022782"/>
    </source>
</evidence>
<gene>
    <name evidence="19" type="ORF">ISN44_As12g025960</name>
</gene>
<dbReference type="CDD" id="cd12637">
    <property type="entry name" value="RRM2_FCA"/>
    <property type="match status" value="1"/>
</dbReference>
<dbReference type="SMART" id="SM00456">
    <property type="entry name" value="WW"/>
    <property type="match status" value="1"/>
</dbReference>
<dbReference type="PROSITE" id="PS50020">
    <property type="entry name" value="WW_DOMAIN_2"/>
    <property type="match status" value="1"/>
</dbReference>
<evidence type="ECO:0000259" key="17">
    <source>
        <dbReference type="PROSITE" id="PS50020"/>
    </source>
</evidence>
<feature type="compositionally biased region" description="Polar residues" evidence="15">
    <location>
        <begin position="1119"/>
        <end position="1131"/>
    </location>
</feature>
<comment type="subcellular location">
    <subcellularLocation>
        <location evidence="1">Nucleus</location>
    </subcellularLocation>
    <subcellularLocation>
        <location evidence="2">Secreted</location>
    </subcellularLocation>
</comment>
<feature type="domain" description="WW" evidence="17">
    <location>
        <begin position="1249"/>
        <end position="1282"/>
    </location>
</feature>
<sequence>MNCIKQFFLVICFSLAITYEDHVLVGGTTTRDIMVPKISEWQVTVVNGLTTGETLFIHCKSKEDDLGEISLNFRDRFSWNFGENMLHSTLFWCYISKDDGHMNVKVFWDDVILFHRCGWKNCIWTAKTDGLYLWNLANGEDILSGKWEVGWLWDELQHFNLGRDDPELYIPLYTYVEAVDRNRLSIIARPLNLRAQSLHAVVSSLPRTWGLTSQVHGRVLNGTYVQFLFQSETDLVSVQLRAPWIFNNWFVASHRWEDFPEIDFLTTIDLWVQIRGIPLPYVSDGTIRFIAQTLGEVIYVDFSDEFTTQITFTRVRVRFEITACLRFFRRVCFESRERAMLSFQYEHLRRICSNCLRLTHQRSHCPYNNPPPTPRNSPEVLDVPVFNRRRVSDEDRRSDLNSQSQNSDYSFPAPLPPPPRVNCPPLNPDEQASASPYFPGLSFEGLRHSADLSPQPALWRRRVSSGSNTSLTNEEASSSRMTRNFEVGESSRRPSSSLNNQGDDKNQKHKLQAEEEGGILKPPKKPPVQILTASPVQPLLPSQISRAPSPLISSTVIAIPHYVKLDRHRRDRHESGGYEDSYHNHRTTHPRGPSRPSVSRFEEDDDDFNRHRRRRGSSPSNYRVGIGGGGGGGGRRWEGDSPTDFDGPGDGGFRQMNGPPDRVDFQQMRPRNGGSFRPMGFAYDDGFRPMGPDGGVGGEGTRSNVGAGRGRGGFLANGPAKFPPSESPDGRRFVGKAMESDYSVRPTTPPVQQPLSGQKRGYPSSDHGSYTGADVSDHSSIVKLFVGSVPRTAIEEDVRPFFEKHGNVLEVALIKDKRTGQQQGCCFVKYATSKDADRAIRALHNQITLPGGTGPVQVRYADGERERIGTLEFKLFVGSLNKQATEKEVEEIFLQFGRVEDVYLMRDEYRQSRGCGFVKYSSKETAMAAIDGLNGTYTMRGCNQPLIVRFADPKRPKPGESRDMTAPVGLGSGPRFQVSGQRPTSNFGDSSGDVSHTNPWRPANSQNVGPPSNTGIRGTGTDFSPRPGQATLPSNQGGLFGGYGVPPLNPLPVSGVSSSAKLQQQNRAAGQQISPLKKPLHSPQGLPLRPHFPGAQAPLQNPYTYSSQLPSSQLPPQQNVTRATAPQTPLNINLRPTHVSSATDQFPPRSQQQPLQKMQHPPSELAQLLSQQTQSLQATLQSSQQAISQLQQQVQSMQQPNQNLPLSQNGQAGKQQWAGSAIPTVVSTTGSTPVSFVQTAAPAVSQSVVSVKCTWTEHTSPDGFKYYYNGLTGESKWEKPEEMIVFEREQQQQQQHPEKPTIQQPQTQLQPLQQQPQQVHQQYQGQQLQHPFYSSLYPTPGSSHNAQYPSLPVGQNSQFPMPGISQNAQDYARTHIPVVGAASMNDLSRTQQSRQSPQELMWKNKA</sequence>
<dbReference type="Pfam" id="PF00076">
    <property type="entry name" value="RRM_1"/>
    <property type="match status" value="2"/>
</dbReference>
<feature type="region of interest" description="Disordered" evidence="15">
    <location>
        <begin position="458"/>
        <end position="529"/>
    </location>
</feature>
<keyword evidence="4" id="KW-0713">Self-incompatibility</keyword>
<keyword evidence="5" id="KW-0217">Developmental protein</keyword>
<keyword evidence="10 14" id="KW-0694">RNA-binding</keyword>
<dbReference type="InterPro" id="IPR000504">
    <property type="entry name" value="RRM_dom"/>
</dbReference>
<dbReference type="FunFam" id="3.30.70.330:FF:000332">
    <property type="entry name" value="flowering time control protein FCA isoform X2"/>
    <property type="match status" value="1"/>
</dbReference>
<feature type="compositionally biased region" description="Basic and acidic residues" evidence="15">
    <location>
        <begin position="572"/>
        <end position="583"/>
    </location>
</feature>
<evidence type="ECO:0000256" key="8">
    <source>
        <dbReference type="ARBA" id="ARBA00022737"/>
    </source>
</evidence>
<feature type="compositionally biased region" description="Polar residues" evidence="15">
    <location>
        <begin position="1336"/>
        <end position="1369"/>
    </location>
</feature>
<feature type="signal peptide" evidence="16">
    <location>
        <begin position="1"/>
        <end position="18"/>
    </location>
</feature>
<feature type="region of interest" description="Disordered" evidence="15">
    <location>
        <begin position="1288"/>
        <end position="1406"/>
    </location>
</feature>
<accession>A0A8T1YMG1</accession>
<evidence type="ECO:0000313" key="19">
    <source>
        <dbReference type="EMBL" id="KAG7547346.1"/>
    </source>
</evidence>
<keyword evidence="7 16" id="KW-0732">Signal</keyword>
<feature type="chain" id="PRO_5035881867" description="Flowering time control protein FCA" evidence="16">
    <location>
        <begin position="19"/>
        <end position="1406"/>
    </location>
</feature>
<dbReference type="Pfam" id="PF05938">
    <property type="entry name" value="Self-incomp_S1"/>
    <property type="match status" value="1"/>
</dbReference>
<feature type="region of interest" description="Disordered" evidence="15">
    <location>
        <begin position="568"/>
        <end position="674"/>
    </location>
</feature>
<evidence type="ECO:0000256" key="12">
    <source>
        <dbReference type="ARBA" id="ARBA00023242"/>
    </source>
</evidence>
<dbReference type="GO" id="GO:0005576">
    <property type="term" value="C:extracellular region"/>
    <property type="evidence" value="ECO:0007669"/>
    <property type="project" value="UniProtKB-SubCell"/>
</dbReference>
<evidence type="ECO:0000313" key="20">
    <source>
        <dbReference type="Proteomes" id="UP000694251"/>
    </source>
</evidence>
<evidence type="ECO:0000256" key="15">
    <source>
        <dbReference type="SAM" id="MobiDB-lite"/>
    </source>
</evidence>
<dbReference type="SMART" id="SM00360">
    <property type="entry name" value="RRM"/>
    <property type="match status" value="2"/>
</dbReference>
<feature type="compositionally biased region" description="Polar residues" evidence="15">
    <location>
        <begin position="1385"/>
        <end position="1398"/>
    </location>
</feature>
<dbReference type="OrthoDB" id="410044at2759"/>
<feature type="compositionally biased region" description="Pro residues" evidence="15">
    <location>
        <begin position="413"/>
        <end position="427"/>
    </location>
</feature>
<organism evidence="19 20">
    <name type="scientific">Arabidopsis suecica</name>
    <name type="common">Swedish thale-cress</name>
    <name type="synonym">Cardaminopsis suecica</name>
    <dbReference type="NCBI Taxonomy" id="45249"/>
    <lineage>
        <taxon>Eukaryota</taxon>
        <taxon>Viridiplantae</taxon>
        <taxon>Streptophyta</taxon>
        <taxon>Embryophyta</taxon>
        <taxon>Tracheophyta</taxon>
        <taxon>Spermatophyta</taxon>
        <taxon>Magnoliopsida</taxon>
        <taxon>eudicotyledons</taxon>
        <taxon>Gunneridae</taxon>
        <taxon>Pentapetalae</taxon>
        <taxon>rosids</taxon>
        <taxon>malvids</taxon>
        <taxon>Brassicales</taxon>
        <taxon>Brassicaceae</taxon>
        <taxon>Camelineae</taxon>
        <taxon>Arabidopsis</taxon>
    </lineage>
</organism>
<reference evidence="19 20" key="1">
    <citation type="submission" date="2020-12" db="EMBL/GenBank/DDBJ databases">
        <title>Concerted genomic and epigenomic changes stabilize Arabidopsis allopolyploids.</title>
        <authorList>
            <person name="Chen Z."/>
        </authorList>
    </citation>
    <scope>NUCLEOTIDE SEQUENCE [LARGE SCALE GENOMIC DNA]</scope>
    <source>
        <strain evidence="19">As9502</strain>
        <tissue evidence="19">Leaf</tissue>
    </source>
</reference>
<dbReference type="InterPro" id="IPR010264">
    <property type="entry name" value="Self-incomp_S1"/>
</dbReference>
<keyword evidence="6" id="KW-0964">Secreted</keyword>
<dbReference type="InterPro" id="IPR025558">
    <property type="entry name" value="DUF4283"/>
</dbReference>
<dbReference type="Pfam" id="PF00397">
    <property type="entry name" value="WW"/>
    <property type="match status" value="1"/>
</dbReference>
<feature type="region of interest" description="Disordered" evidence="15">
    <location>
        <begin position="693"/>
        <end position="774"/>
    </location>
</feature>
<feature type="compositionally biased region" description="Low complexity" evidence="15">
    <location>
        <begin position="1303"/>
        <end position="1329"/>
    </location>
</feature>
<dbReference type="Pfam" id="PF14111">
    <property type="entry name" value="DUF4283"/>
    <property type="match status" value="1"/>
</dbReference>
<keyword evidence="12" id="KW-0539">Nucleus</keyword>
<feature type="compositionally biased region" description="Gly residues" evidence="15">
    <location>
        <begin position="625"/>
        <end position="634"/>
    </location>
</feature>
<evidence type="ECO:0000256" key="10">
    <source>
        <dbReference type="ARBA" id="ARBA00022884"/>
    </source>
</evidence>
<feature type="compositionally biased region" description="Basic and acidic residues" evidence="15">
    <location>
        <begin position="951"/>
        <end position="963"/>
    </location>
</feature>
<feature type="compositionally biased region" description="Polar residues" evidence="15">
    <location>
        <begin position="400"/>
        <end position="409"/>
    </location>
</feature>
<name>A0A8T1YMG1_ARASU</name>
<dbReference type="InterPro" id="IPR025836">
    <property type="entry name" value="Zn_knuckle_CX2CX4HX4C"/>
</dbReference>
<evidence type="ECO:0000259" key="18">
    <source>
        <dbReference type="PROSITE" id="PS50102"/>
    </source>
</evidence>
<dbReference type="GO" id="GO:0005634">
    <property type="term" value="C:nucleus"/>
    <property type="evidence" value="ECO:0007669"/>
    <property type="project" value="UniProtKB-SubCell"/>
</dbReference>
<dbReference type="Proteomes" id="UP000694251">
    <property type="component" value="Chromosome 12"/>
</dbReference>
<keyword evidence="8" id="KW-0677">Repeat</keyword>
<evidence type="ECO:0000256" key="7">
    <source>
        <dbReference type="ARBA" id="ARBA00022729"/>
    </source>
</evidence>
<evidence type="ECO:0000256" key="3">
    <source>
        <dbReference type="ARBA" id="ARBA00005581"/>
    </source>
</evidence>
<feature type="compositionally biased region" description="Polar residues" evidence="15">
    <location>
        <begin position="978"/>
        <end position="1016"/>
    </location>
</feature>
<feature type="compositionally biased region" description="Low complexity" evidence="15">
    <location>
        <begin position="1106"/>
        <end position="1118"/>
    </location>
</feature>
<keyword evidence="20" id="KW-1185">Reference proteome</keyword>
<dbReference type="GO" id="GO:0009908">
    <property type="term" value="P:flower development"/>
    <property type="evidence" value="ECO:0007669"/>
    <property type="project" value="UniProtKB-KW"/>
</dbReference>
<dbReference type="CDD" id="cd00201">
    <property type="entry name" value="WW"/>
    <property type="match status" value="1"/>
</dbReference>
<dbReference type="PROSITE" id="PS50102">
    <property type="entry name" value="RRM"/>
    <property type="match status" value="2"/>
</dbReference>
<feature type="region of interest" description="Disordered" evidence="15">
    <location>
        <begin position="1191"/>
        <end position="1215"/>
    </location>
</feature>
<evidence type="ECO:0000256" key="5">
    <source>
        <dbReference type="ARBA" id="ARBA00022473"/>
    </source>
</evidence>